<accession>A0ACB8E863</accession>
<comment type="caution">
    <text evidence="1">The sequence shown here is derived from an EMBL/GenBank/DDBJ whole genome shotgun (WGS) entry which is preliminary data.</text>
</comment>
<evidence type="ECO:0000313" key="2">
    <source>
        <dbReference type="Proteomes" id="UP000827872"/>
    </source>
</evidence>
<proteinExistence type="predicted"/>
<organism evidence="1 2">
    <name type="scientific">Sphaerodactylus townsendi</name>
    <dbReference type="NCBI Taxonomy" id="933632"/>
    <lineage>
        <taxon>Eukaryota</taxon>
        <taxon>Metazoa</taxon>
        <taxon>Chordata</taxon>
        <taxon>Craniata</taxon>
        <taxon>Vertebrata</taxon>
        <taxon>Euteleostomi</taxon>
        <taxon>Lepidosauria</taxon>
        <taxon>Squamata</taxon>
        <taxon>Bifurcata</taxon>
        <taxon>Gekkota</taxon>
        <taxon>Sphaerodactylidae</taxon>
        <taxon>Sphaerodactylus</taxon>
    </lineage>
</organism>
<keyword evidence="2" id="KW-1185">Reference proteome</keyword>
<evidence type="ECO:0000313" key="1">
    <source>
        <dbReference type="EMBL" id="KAH7988206.1"/>
    </source>
</evidence>
<dbReference type="EMBL" id="CM037623">
    <property type="protein sequence ID" value="KAH7988206.1"/>
    <property type="molecule type" value="Genomic_DNA"/>
</dbReference>
<dbReference type="Proteomes" id="UP000827872">
    <property type="component" value="Linkage Group LG10"/>
</dbReference>
<gene>
    <name evidence="1" type="ORF">K3G42_010179</name>
</gene>
<name>A0ACB8E863_9SAUR</name>
<sequence length="167" mass="18441">MQRASSGQRQVQQQLPPASCLGRSGHLSARKGQSSWGAPGRLRVLFFLAFWLSSCKGVIDTNPGPFVLLDSGAPMAASVLQGEQDLQLWNEIDDVCSAILARDAQPQSSNTLKELCFMVLQLLQKIQESDEKDNTKRTHDTGNSDVLLMLFKYAKTPSLSYHMETLT</sequence>
<protein>
    <submittedName>
        <fullName evidence="1">Uncharacterized protein</fullName>
    </submittedName>
</protein>
<reference evidence="1" key="1">
    <citation type="submission" date="2021-08" db="EMBL/GenBank/DDBJ databases">
        <title>The first chromosome-level gecko genome reveals the dynamic sex chromosomes of Neotropical dwarf geckos (Sphaerodactylidae: Sphaerodactylus).</title>
        <authorList>
            <person name="Pinto B.J."/>
            <person name="Keating S.E."/>
            <person name="Gamble T."/>
        </authorList>
    </citation>
    <scope>NUCLEOTIDE SEQUENCE</scope>
    <source>
        <strain evidence="1">TG3544</strain>
    </source>
</reference>